<sequence length="162" mass="17414">MRVVVEARVRRSAPVVWRHVTDWPWQSASIPLTRVSTTRRTGGPHDSFVGRTAVLGAGFDDPMDVVRWQEPTAGAPADGARAGVAVLAKRGSVVLGTAALRVEPLTAGSCTLVWGEDVEVAPVALTRPLTPLLRVPAWWGLRAVVTDMVRRVEAATPEPLEP</sequence>
<dbReference type="Proteomes" id="UP001387100">
    <property type="component" value="Unassembled WGS sequence"/>
</dbReference>
<name>A0ABU8RIZ2_9ACTN</name>
<proteinExistence type="predicted"/>
<evidence type="ECO:0000313" key="2">
    <source>
        <dbReference type="Proteomes" id="UP001387100"/>
    </source>
</evidence>
<comment type="caution">
    <text evidence="1">The sequence shown here is derived from an EMBL/GenBank/DDBJ whole genome shotgun (WGS) entry which is preliminary data.</text>
</comment>
<accession>A0ABU8RIZ2</accession>
<evidence type="ECO:0000313" key="1">
    <source>
        <dbReference type="EMBL" id="MEJ5944929.1"/>
    </source>
</evidence>
<dbReference type="RefSeq" id="WP_339574309.1">
    <property type="nucleotide sequence ID" value="NZ_JBBIAA010000004.1"/>
</dbReference>
<dbReference type="EMBL" id="JBBIAA010000004">
    <property type="protein sequence ID" value="MEJ5944929.1"/>
    <property type="molecule type" value="Genomic_DNA"/>
</dbReference>
<reference evidence="1 2" key="1">
    <citation type="journal article" date="2017" name="Int. J. Syst. Evol. Microbiol.">
        <title>Pseudokineococcus basanitobsidens sp. nov., isolated from volcanic rock.</title>
        <authorList>
            <person name="Lee D.W."/>
            <person name="Park M.Y."/>
            <person name="Kim J.J."/>
            <person name="Kim B.S."/>
        </authorList>
    </citation>
    <scope>NUCLEOTIDE SEQUENCE [LARGE SCALE GENOMIC DNA]</scope>
    <source>
        <strain evidence="1 2">DSM 103726</strain>
    </source>
</reference>
<gene>
    <name evidence="1" type="ORF">WDZ17_06425</name>
</gene>
<dbReference type="SUPFAM" id="SSF55961">
    <property type="entry name" value="Bet v1-like"/>
    <property type="match status" value="1"/>
</dbReference>
<evidence type="ECO:0008006" key="3">
    <source>
        <dbReference type="Google" id="ProtNLM"/>
    </source>
</evidence>
<protein>
    <recommendedName>
        <fullName evidence="3">Polyketide cyclase/dehydrase/lipid transport protein</fullName>
    </recommendedName>
</protein>
<organism evidence="1 2">
    <name type="scientific">Pseudokineococcus basanitobsidens</name>
    <dbReference type="NCBI Taxonomy" id="1926649"/>
    <lineage>
        <taxon>Bacteria</taxon>
        <taxon>Bacillati</taxon>
        <taxon>Actinomycetota</taxon>
        <taxon>Actinomycetes</taxon>
        <taxon>Kineosporiales</taxon>
        <taxon>Kineosporiaceae</taxon>
        <taxon>Pseudokineococcus</taxon>
    </lineage>
</organism>
<keyword evidence="2" id="KW-1185">Reference proteome</keyword>